<evidence type="ECO:0000259" key="3">
    <source>
        <dbReference type="Pfam" id="PF24883"/>
    </source>
</evidence>
<evidence type="ECO:0000313" key="4">
    <source>
        <dbReference type="EMBL" id="PLB40901.1"/>
    </source>
</evidence>
<dbReference type="OrthoDB" id="2546325at2759"/>
<dbReference type="Gene3D" id="1.25.40.10">
    <property type="entry name" value="Tetratricopeptide repeat domain"/>
    <property type="match status" value="2"/>
</dbReference>
<keyword evidence="1" id="KW-0677">Repeat</keyword>
<evidence type="ECO:0000256" key="1">
    <source>
        <dbReference type="ARBA" id="ARBA00022737"/>
    </source>
</evidence>
<name>A0A2I2FJV5_ASPCN</name>
<sequence length="2068" mass="231745">MATSFQPNVHYTFGGPSSSTPFFDSRRGSGIVDNEDVSSRVYNSVTARRGSRKSGGRETSSLADVVYSLRRRNSSEMDSLISSKLMSSNHASLIDWIRGERMSKLPPEGSSYDRVLSWAALFVEQLHTFDLAVEGFAGDSHLASQLVYGYCALLLELGEENASALVVMFSFFCACSVNLVNLLDRAELFTVSQEIKDQLVLALADLVTLVVCVATYFHKALSGMTSESVSIDIFSSFPGPIESFRNRCELVAGLMWRHQLFREGLDETSVSEVRSIKHWLEPEDPVLANITRNSAQSAQDREESSCLWMTPYLNRFLKSDKSTLVFSGKSGSGKTILSSVMVDQLQHPIGGVSYQPIFVSISSRVSANTTPRSIAKSILSQLFAKRIGNVQLYQIISDAYDRCEQTADNDEYDNILWSAVEDALQASIKGAKELILVINGTDQASCGEAAIQAKLKKATTNANNMKLVLLGSQQASTNAEQTAVNITPELTFDDMTAVVRHALQSCQPFSNMSEERREITVNRVAEVSDGSFLFAKIATSQIQSEGEKSAQKFSQAVDKVVKTGYSIKDFVSHSLHSKSLTEEGKVILSWLATVARPMSTRELSALLSIQVDKANVKDRDVDSRKLLEAAAPLLTHQNGLVGIRHNEVRTAILDLLSKDKLLPSAKDRHLDITRRCLTYIKHAVVADHEPSVSPLDPNITGSLLEKFPLLDFAVRYWVDHIKKAFGCTTDDEFSTASKEIRDVMPTSTSVPLLSMTIWAAKATPVQMTLYATQTRLYQYVLSPQHPTTLQSTICQALFYRELQDTLPSKVVPVMYAAVVLSNDVLSPSHIVTMQLARFFLEATTNQVTESQTEIMVNRTRVLYILVESYKAQYGTASELYINASTELAQHYQIIKEEEKAKEIYNYLQQDSTTTESTTSQWTSSQSQEDSLLVNLHGRPSKVTDDFETTLSLDEQEEDELISSSSAYDIDALINLADTYVSQGNLKLAETAYVEVWQRTSREFRLHRSAQWELKNLKAVLAYTKFLKEHNRQEEAASTLAGLWQEYEQGPMSNSSAVIAQFSKVAEAMQSVGLSAMALNVYKHCAQYYAGTSGHNSSAYQKLQETIQTTSTHVMQTASSSSSSVTESSLKDMVFESIHNPNQTTVSAANTLIELYMSQHRWHDATKLIKSVLRGVWPSFFANSVQDVSAAPSKHAEFCISLAERLSDCYHSRRRPSKEEDSRNRLYHALRRDRLPGDKILDRVTTGLLRLYKRTSQTDKIITLYQQLLGDYTKRLGPEHPTVIKTLWTLAELTSPRPVSVEYYRQIVNVINKDSDTSKPEAFEPLLIVVDDLWNKERYTEAVQLYSVLFNTLKHQEVNAKLRDHDFVRTIFERYTHCLRVTHASTTVLHDVTTQYLNTCKHVFGATASITVQATLSLANICQSSIQYESEAVQLYESLLAIQSDAIDKDDIREILDSLEEKQTATVSSTNSSSLTSAQVHRAVTVRQQRLASMRSEYGWAHEESLSEMEEMASLYSKQGDFASVVSLLKDTAVEVLSNETSAGKLTAAAQSIASSYIASGQIQRGREFTRELYRQIVAKDTSHVQSAQFNVSTLKRQSLMFLAQLEYSLREDTSLTLNEIFSSLTTEYLYFEQLRSEIHSKTSSFQSVTAAASRLYGFLVSRDNQASASFVINKLSDYFVAREGHEIEVSDPAGVREFVVTIVKYFTTHSSQNFLRSIAIASYNRVCQLLSQKQYQPACDLALTSFKHIRANDGYSYLPNIKLAFKLGMAISGRDLSQRPDETRRKTMLEISSTIMKETIRVFKRSKVDLTCLGQDNLNNLIGLLDEQQDYHSLAWVLTTLWDNRETHTASAQPYFIVTLARMLVITRYMVGDHMAAVRLAEDIVYNSCRVHGVRHPNTFEMTVLLSQLYTSVALRYQSQKDGKEMAQRYFKKAAALHENALRGFLDPSSMQFDYGAESSQESDVSSSTSDEELGDEGKHVRQHFHLLKHAVERLGSWPKDYSEYSRLSTELFNAYPEDLKGVDGVDKWNLKNYGSGRAESSDDLVTTGLRREITYNLQDLGALAIPV</sequence>
<dbReference type="Pfam" id="PF24883">
    <property type="entry name" value="NPHP3_N"/>
    <property type="match status" value="1"/>
</dbReference>
<dbReference type="SUPFAM" id="SSF52540">
    <property type="entry name" value="P-loop containing nucleoside triphosphate hydrolases"/>
    <property type="match status" value="1"/>
</dbReference>
<dbReference type="PANTHER" id="PTHR10039">
    <property type="entry name" value="AMELOGENIN"/>
    <property type="match status" value="1"/>
</dbReference>
<gene>
    <name evidence="4" type="ORF">BDW47DRAFT_134137</name>
</gene>
<reference evidence="4 5" key="1">
    <citation type="submission" date="2017-12" db="EMBL/GenBank/DDBJ databases">
        <authorList>
            <consortium name="DOE Joint Genome Institute"/>
            <person name="Haridas S."/>
            <person name="Kjaerbolling I."/>
            <person name="Vesth T.C."/>
            <person name="Frisvad J.C."/>
            <person name="Nybo J.L."/>
            <person name="Theobald S."/>
            <person name="Kuo A."/>
            <person name="Bowyer P."/>
            <person name="Matsuda Y."/>
            <person name="Mondo S."/>
            <person name="Lyhne E.K."/>
            <person name="Kogle M.E."/>
            <person name="Clum A."/>
            <person name="Lipzen A."/>
            <person name="Salamov A."/>
            <person name="Ngan C.Y."/>
            <person name="Daum C."/>
            <person name="Chiniquy J."/>
            <person name="Barry K."/>
            <person name="LaButti K."/>
            <person name="Simmons B.A."/>
            <person name="Magnuson J.K."/>
            <person name="Mortensen U.H."/>
            <person name="Larsen T.O."/>
            <person name="Grigoriev I.V."/>
            <person name="Baker S.E."/>
            <person name="Andersen M.R."/>
            <person name="Nordberg H.P."/>
            <person name="Cantor M.N."/>
            <person name="Hua S.X."/>
        </authorList>
    </citation>
    <scope>NUCLEOTIDE SEQUENCE [LARGE SCALE GENOMIC DNA]</scope>
    <source>
        <strain evidence="4 5">CBS 102.13</strain>
    </source>
</reference>
<dbReference type="Gene3D" id="3.40.50.300">
    <property type="entry name" value="P-loop containing nucleotide triphosphate hydrolases"/>
    <property type="match status" value="1"/>
</dbReference>
<dbReference type="InterPro" id="IPR027417">
    <property type="entry name" value="P-loop_NTPase"/>
</dbReference>
<dbReference type="RefSeq" id="XP_024674913.1">
    <property type="nucleotide sequence ID" value="XM_024818020.1"/>
</dbReference>
<feature type="compositionally biased region" description="Low complexity" evidence="2">
    <location>
        <begin position="1958"/>
        <end position="1969"/>
    </location>
</feature>
<dbReference type="EMBL" id="KZ559122">
    <property type="protein sequence ID" value="PLB40901.1"/>
    <property type="molecule type" value="Genomic_DNA"/>
</dbReference>
<protein>
    <recommendedName>
        <fullName evidence="3">Nephrocystin 3-like N-terminal domain-containing protein</fullName>
    </recommendedName>
</protein>
<dbReference type="PANTHER" id="PTHR10039:SF9">
    <property type="entry name" value="NACHT DOMAIN PROTEIN (AFU_ORTHOLOGUE AFUA_2G01760)"/>
    <property type="match status" value="1"/>
</dbReference>
<dbReference type="InterPro" id="IPR056884">
    <property type="entry name" value="NPHP3-like_N"/>
</dbReference>
<proteinExistence type="predicted"/>
<evidence type="ECO:0000256" key="2">
    <source>
        <dbReference type="SAM" id="MobiDB-lite"/>
    </source>
</evidence>
<dbReference type="GeneID" id="36525180"/>
<feature type="domain" description="Nephrocystin 3-like N-terminal" evidence="3">
    <location>
        <begin position="314"/>
        <end position="468"/>
    </location>
</feature>
<keyword evidence="5" id="KW-1185">Reference proteome</keyword>
<organism evidence="4 5">
    <name type="scientific">Aspergillus candidus</name>
    <dbReference type="NCBI Taxonomy" id="41067"/>
    <lineage>
        <taxon>Eukaryota</taxon>
        <taxon>Fungi</taxon>
        <taxon>Dikarya</taxon>
        <taxon>Ascomycota</taxon>
        <taxon>Pezizomycotina</taxon>
        <taxon>Eurotiomycetes</taxon>
        <taxon>Eurotiomycetidae</taxon>
        <taxon>Eurotiales</taxon>
        <taxon>Aspergillaceae</taxon>
        <taxon>Aspergillus</taxon>
        <taxon>Aspergillus subgen. Circumdati</taxon>
    </lineage>
</organism>
<evidence type="ECO:0000313" key="5">
    <source>
        <dbReference type="Proteomes" id="UP000234585"/>
    </source>
</evidence>
<dbReference type="InterPro" id="IPR011990">
    <property type="entry name" value="TPR-like_helical_dom_sf"/>
</dbReference>
<dbReference type="Proteomes" id="UP000234585">
    <property type="component" value="Unassembled WGS sequence"/>
</dbReference>
<dbReference type="STRING" id="41067.A0A2I2FJV5"/>
<feature type="region of interest" description="Disordered" evidence="2">
    <location>
        <begin position="1957"/>
        <end position="1976"/>
    </location>
</feature>
<accession>A0A2I2FJV5</accession>